<evidence type="ECO:0000313" key="2">
    <source>
        <dbReference type="Proteomes" id="UP000445000"/>
    </source>
</evidence>
<comment type="caution">
    <text evidence="1">The sequence shown here is derived from an EMBL/GenBank/DDBJ whole genome shotgun (WGS) entry which is preliminary data.</text>
</comment>
<organism evidence="1 2">
    <name type="scientific">Steroidobacter agaridevorans</name>
    <dbReference type="NCBI Taxonomy" id="2695856"/>
    <lineage>
        <taxon>Bacteria</taxon>
        <taxon>Pseudomonadati</taxon>
        <taxon>Pseudomonadota</taxon>
        <taxon>Gammaproteobacteria</taxon>
        <taxon>Steroidobacterales</taxon>
        <taxon>Steroidobacteraceae</taxon>
        <taxon>Steroidobacter</taxon>
    </lineage>
</organism>
<name>A0A829YBK2_9GAMM</name>
<proteinExistence type="predicted"/>
<dbReference type="AlphaFoldDB" id="A0A829YBK2"/>
<keyword evidence="2" id="KW-1185">Reference proteome</keyword>
<accession>A0A829YBK2</accession>
<dbReference type="EMBL" id="BLJN01000002">
    <property type="protein sequence ID" value="GFE80261.1"/>
    <property type="molecule type" value="Genomic_DNA"/>
</dbReference>
<dbReference type="Proteomes" id="UP000445000">
    <property type="component" value="Unassembled WGS sequence"/>
</dbReference>
<protein>
    <submittedName>
        <fullName evidence="1">Uncharacterized protein</fullName>
    </submittedName>
</protein>
<gene>
    <name evidence="1" type="ORF">GCM10011487_22610</name>
</gene>
<evidence type="ECO:0000313" key="1">
    <source>
        <dbReference type="EMBL" id="GFE80261.1"/>
    </source>
</evidence>
<dbReference type="RefSeq" id="WP_161811968.1">
    <property type="nucleotide sequence ID" value="NZ_BLJN01000002.1"/>
</dbReference>
<sequence length="151" mass="16982">MRSQQRTNQQETLQPGIVVELSRTSGDEQFICSLADWNFIRDLGRTFGWNATGTTYLPQHGERARLNPIKHDYQPGDSQDSKRVEADDGARWAAALHRARRSPFIAGMLRTHVQLQGASGTIAEQSLHAQLQTFSEFARRGAFTIALRDSQ</sequence>
<reference evidence="2" key="1">
    <citation type="submission" date="2020-01" db="EMBL/GenBank/DDBJ databases">
        <title>'Steroidobacter agaridevorans' sp. nov., agar-degrading bacteria isolated from rhizosphere soils.</title>
        <authorList>
            <person name="Ikenaga M."/>
            <person name="Kataoka M."/>
            <person name="Murouchi A."/>
            <person name="Katsuragi S."/>
            <person name="Sakai M."/>
        </authorList>
    </citation>
    <scope>NUCLEOTIDE SEQUENCE [LARGE SCALE GENOMIC DNA]</scope>
    <source>
        <strain evidence="2">YU21-B</strain>
    </source>
</reference>